<feature type="transmembrane region" description="Helical" evidence="1">
    <location>
        <begin position="76"/>
        <end position="100"/>
    </location>
</feature>
<reference evidence="2" key="1">
    <citation type="journal article" date="2014" name="Int. J. Syst. Evol. Microbiol.">
        <title>Complete genome sequence of Corynebacterium casei LMG S-19264T (=DSM 44701T), isolated from a smear-ripened cheese.</title>
        <authorList>
            <consortium name="US DOE Joint Genome Institute (JGI-PGF)"/>
            <person name="Walter F."/>
            <person name="Albersmeier A."/>
            <person name="Kalinowski J."/>
            <person name="Ruckert C."/>
        </authorList>
    </citation>
    <scope>NUCLEOTIDE SEQUENCE</scope>
    <source>
        <strain evidence="2">JCM 4815</strain>
    </source>
</reference>
<dbReference type="Proteomes" id="UP000622166">
    <property type="component" value="Unassembled WGS sequence"/>
</dbReference>
<gene>
    <name evidence="2" type="ORF">GCM10010365_45450</name>
</gene>
<name>A0A918PSU3_9ACTN</name>
<sequence length="177" mass="18295">MHPPDTTAARRSRRGGNREMQTFLMAAAGLPTILLTAALVVAVCFWLLAAVGVVGVADFDADVDLRAWRMGGVPVAVALSLLTVFAWSLSVGAEVLLAVFAPAGPVTGLLRLVVPVAALFVAWGATGLIVRPLHRLFPDEPGPSVPPGAARTGVAALPGVGCQDAHDAVHQPWDRAA</sequence>
<accession>A0A918PSU3</accession>
<evidence type="ECO:0000313" key="2">
    <source>
        <dbReference type="EMBL" id="GGZ20079.1"/>
    </source>
</evidence>
<evidence type="ECO:0000256" key="1">
    <source>
        <dbReference type="SAM" id="Phobius"/>
    </source>
</evidence>
<keyword evidence="3" id="KW-1185">Reference proteome</keyword>
<proteinExistence type="predicted"/>
<dbReference type="AlphaFoldDB" id="A0A918PSU3"/>
<keyword evidence="1" id="KW-1133">Transmembrane helix</keyword>
<feature type="transmembrane region" description="Helical" evidence="1">
    <location>
        <begin position="23"/>
        <end position="56"/>
    </location>
</feature>
<keyword evidence="1" id="KW-0812">Transmembrane</keyword>
<keyword evidence="1" id="KW-0472">Membrane</keyword>
<organism evidence="2 3">
    <name type="scientific">Streptomyces poonensis</name>
    <dbReference type="NCBI Taxonomy" id="68255"/>
    <lineage>
        <taxon>Bacteria</taxon>
        <taxon>Bacillati</taxon>
        <taxon>Actinomycetota</taxon>
        <taxon>Actinomycetes</taxon>
        <taxon>Kitasatosporales</taxon>
        <taxon>Streptomycetaceae</taxon>
        <taxon>Streptomyces</taxon>
    </lineage>
</organism>
<evidence type="ECO:0000313" key="3">
    <source>
        <dbReference type="Proteomes" id="UP000622166"/>
    </source>
</evidence>
<feature type="transmembrane region" description="Helical" evidence="1">
    <location>
        <begin position="112"/>
        <end position="130"/>
    </location>
</feature>
<reference evidence="2" key="2">
    <citation type="submission" date="2020-09" db="EMBL/GenBank/DDBJ databases">
        <authorList>
            <person name="Sun Q."/>
            <person name="Ohkuma M."/>
        </authorList>
    </citation>
    <scope>NUCLEOTIDE SEQUENCE</scope>
    <source>
        <strain evidence="2">JCM 4815</strain>
    </source>
</reference>
<protein>
    <submittedName>
        <fullName evidence="2">Uncharacterized protein</fullName>
    </submittedName>
</protein>
<comment type="caution">
    <text evidence="2">The sequence shown here is derived from an EMBL/GenBank/DDBJ whole genome shotgun (WGS) entry which is preliminary data.</text>
</comment>
<dbReference type="EMBL" id="BMVW01000009">
    <property type="protein sequence ID" value="GGZ20079.1"/>
    <property type="molecule type" value="Genomic_DNA"/>
</dbReference>